<organism evidence="1 2">
    <name type="scientific">Domibacillus epiphyticus</name>
    <dbReference type="NCBI Taxonomy" id="1714355"/>
    <lineage>
        <taxon>Bacteria</taxon>
        <taxon>Bacillati</taxon>
        <taxon>Bacillota</taxon>
        <taxon>Bacilli</taxon>
        <taxon>Bacillales</taxon>
        <taxon>Bacillaceae</taxon>
        <taxon>Domibacillus</taxon>
    </lineage>
</organism>
<dbReference type="Proteomes" id="UP000188613">
    <property type="component" value="Unassembled WGS sequence"/>
</dbReference>
<comment type="caution">
    <text evidence="1">The sequence shown here is derived from an EMBL/GenBank/DDBJ whole genome shotgun (WGS) entry which is preliminary data.</text>
</comment>
<accession>A0A1V2AAN1</accession>
<sequence>MRPIQIKTHEFIHSLLLDNKRTASRSLLNIIAAVKKCGYFLKKLYTHPFILQNTFKTILKRMLGKHTRMQLRHGMRKKYDKKTCYTK</sequence>
<reference evidence="1 2" key="1">
    <citation type="submission" date="2016-12" db="EMBL/GenBank/DDBJ databases">
        <title>Domibacillus sp. SAB 38T whole genome sequencing.</title>
        <authorList>
            <person name="Verma A."/>
            <person name="Ojha A.K."/>
            <person name="Krishnamurthi S."/>
        </authorList>
    </citation>
    <scope>NUCLEOTIDE SEQUENCE [LARGE SCALE GENOMIC DNA]</scope>
    <source>
        <strain evidence="1 2">SAB 38</strain>
    </source>
</reference>
<name>A0A1V2AAN1_9BACI</name>
<proteinExistence type="predicted"/>
<evidence type="ECO:0000313" key="1">
    <source>
        <dbReference type="EMBL" id="OMP67892.1"/>
    </source>
</evidence>
<evidence type="ECO:0000313" key="2">
    <source>
        <dbReference type="Proteomes" id="UP000188613"/>
    </source>
</evidence>
<dbReference type="STRING" id="1714355.BTO28_05235"/>
<protein>
    <submittedName>
        <fullName evidence="1">Uncharacterized protein</fullName>
    </submittedName>
</protein>
<dbReference type="AlphaFoldDB" id="A0A1V2AAN1"/>
<keyword evidence="2" id="KW-1185">Reference proteome</keyword>
<dbReference type="EMBL" id="MSFI01000008">
    <property type="protein sequence ID" value="OMP67892.1"/>
    <property type="molecule type" value="Genomic_DNA"/>
</dbReference>
<gene>
    <name evidence="1" type="ORF">BTO28_05235</name>
</gene>